<name>A0A370FZS6_GLULI</name>
<reference evidence="2 5" key="2">
    <citation type="submission" date="2020-04" db="EMBL/GenBank/DDBJ databases">
        <title>Description of novel Gluconacetobacter.</title>
        <authorList>
            <person name="Sombolestani A."/>
        </authorList>
    </citation>
    <scope>NUCLEOTIDE SEQUENCE [LARGE SCALE GENOMIC DNA]</scope>
    <source>
        <strain evidence="2 5">LMG 1382</strain>
    </source>
</reference>
<feature type="transmembrane region" description="Helical" evidence="1">
    <location>
        <begin position="6"/>
        <end position="24"/>
    </location>
</feature>
<evidence type="ECO:0000313" key="4">
    <source>
        <dbReference type="Proteomes" id="UP000254958"/>
    </source>
</evidence>
<dbReference type="EMBL" id="JABEQI010000006">
    <property type="protein sequence ID" value="MBB2187005.1"/>
    <property type="molecule type" value="Genomic_DNA"/>
</dbReference>
<evidence type="ECO:0000256" key="1">
    <source>
        <dbReference type="SAM" id="Phobius"/>
    </source>
</evidence>
<reference evidence="3 4" key="1">
    <citation type="submission" date="2018-07" db="EMBL/GenBank/DDBJ databases">
        <title>Genomic Encyclopedia of Type Strains, Phase IV (KMG-IV): sequencing the most valuable type-strain genomes for metagenomic binning, comparative biology and taxonomic classification.</title>
        <authorList>
            <person name="Goeker M."/>
        </authorList>
    </citation>
    <scope>NUCLEOTIDE SEQUENCE [LARGE SCALE GENOMIC DNA]</scope>
    <source>
        <strain evidence="3 4">DSM 5603</strain>
    </source>
</reference>
<dbReference type="Proteomes" id="UP000254958">
    <property type="component" value="Unassembled WGS sequence"/>
</dbReference>
<protein>
    <submittedName>
        <fullName evidence="3">F subunit of K+-transporting ATPase</fullName>
    </submittedName>
    <submittedName>
        <fullName evidence="2">Potassium-transporting ATPase subunit F</fullName>
    </submittedName>
</protein>
<accession>A0A370FZS6</accession>
<gene>
    <name evidence="3" type="ORF">C7453_10724</name>
    <name evidence="2" type="ORF">HLH32_11540</name>
</gene>
<organism evidence="3 4">
    <name type="scientific">Gluconacetobacter liquefaciens</name>
    <name type="common">Acetobacter liquefaciens</name>
    <dbReference type="NCBI Taxonomy" id="89584"/>
    <lineage>
        <taxon>Bacteria</taxon>
        <taxon>Pseudomonadati</taxon>
        <taxon>Pseudomonadota</taxon>
        <taxon>Alphaproteobacteria</taxon>
        <taxon>Acetobacterales</taxon>
        <taxon>Acetobacteraceae</taxon>
        <taxon>Gluconacetobacter</taxon>
    </lineage>
</organism>
<proteinExistence type="predicted"/>
<dbReference type="Pfam" id="PF09604">
    <property type="entry name" value="Potass_KdpF"/>
    <property type="match status" value="1"/>
</dbReference>
<sequence>MTFELVLAGGVTVGLLAYVAAVLLHPERF</sequence>
<dbReference type="GO" id="GO:0008556">
    <property type="term" value="F:P-type potassium transmembrane transporter activity"/>
    <property type="evidence" value="ECO:0007669"/>
    <property type="project" value="InterPro"/>
</dbReference>
<dbReference type="RefSeq" id="WP_114727904.1">
    <property type="nucleotide sequence ID" value="NZ_BJMI01000022.1"/>
</dbReference>
<dbReference type="GO" id="GO:0005886">
    <property type="term" value="C:plasma membrane"/>
    <property type="evidence" value="ECO:0007669"/>
    <property type="project" value="InterPro"/>
</dbReference>
<dbReference type="EMBL" id="QQAW01000007">
    <property type="protein sequence ID" value="RDI36978.1"/>
    <property type="molecule type" value="Genomic_DNA"/>
</dbReference>
<evidence type="ECO:0000313" key="2">
    <source>
        <dbReference type="EMBL" id="MBB2187005.1"/>
    </source>
</evidence>
<keyword evidence="1" id="KW-1133">Transmembrane helix</keyword>
<evidence type="ECO:0000313" key="5">
    <source>
        <dbReference type="Proteomes" id="UP000562982"/>
    </source>
</evidence>
<dbReference type="Proteomes" id="UP000562982">
    <property type="component" value="Unassembled WGS sequence"/>
</dbReference>
<evidence type="ECO:0000313" key="3">
    <source>
        <dbReference type="EMBL" id="RDI36978.1"/>
    </source>
</evidence>
<keyword evidence="4" id="KW-1185">Reference proteome</keyword>
<dbReference type="InterPro" id="IPR011726">
    <property type="entry name" value="KdpF"/>
</dbReference>
<dbReference type="AlphaFoldDB" id="A0A370FZS6"/>
<keyword evidence="1" id="KW-0472">Membrane</keyword>
<keyword evidence="1" id="KW-0812">Transmembrane</keyword>
<comment type="caution">
    <text evidence="3">The sequence shown here is derived from an EMBL/GenBank/DDBJ whole genome shotgun (WGS) entry which is preliminary data.</text>
</comment>